<organism evidence="1 2">
    <name type="scientific">Actinopolymorpha rutila</name>
    <dbReference type="NCBI Taxonomy" id="446787"/>
    <lineage>
        <taxon>Bacteria</taxon>
        <taxon>Bacillati</taxon>
        <taxon>Actinomycetota</taxon>
        <taxon>Actinomycetes</taxon>
        <taxon>Propionibacteriales</taxon>
        <taxon>Actinopolymorphaceae</taxon>
        <taxon>Actinopolymorpha</taxon>
    </lineage>
</organism>
<name>A0A852Z775_9ACTN</name>
<proteinExistence type="predicted"/>
<dbReference type="Proteomes" id="UP000579605">
    <property type="component" value="Unassembled WGS sequence"/>
</dbReference>
<keyword evidence="2" id="KW-1185">Reference proteome</keyword>
<comment type="caution">
    <text evidence="1">The sequence shown here is derived from an EMBL/GenBank/DDBJ whole genome shotgun (WGS) entry which is preliminary data.</text>
</comment>
<dbReference type="AlphaFoldDB" id="A0A852Z775"/>
<reference evidence="1 2" key="1">
    <citation type="submission" date="2020-07" db="EMBL/GenBank/DDBJ databases">
        <title>Sequencing the genomes of 1000 actinobacteria strains.</title>
        <authorList>
            <person name="Klenk H.-P."/>
        </authorList>
    </citation>
    <scope>NUCLEOTIDE SEQUENCE [LARGE SCALE GENOMIC DNA]</scope>
    <source>
        <strain evidence="1 2">DSM 18448</strain>
    </source>
</reference>
<dbReference type="EMBL" id="JACBZH010000001">
    <property type="protein sequence ID" value="NYH89127.1"/>
    <property type="molecule type" value="Genomic_DNA"/>
</dbReference>
<gene>
    <name evidence="1" type="ORF">F4554_001765</name>
</gene>
<sequence length="175" mass="18536">MRLAEMRCPPTTSRVGLAGVLVDSPDGDHRRCSAHAHLVTTSMVTGQCGAEVSPMLRLGALSCRMHLSTHMCSNAGVRRGIPERPRCGRRHTRGPVLRPKLSRCASAGSWPPLVLPDKASTASGPRRRVFCALLSTAPCTGRTANAMPGPPGTWPTRDLADYGSALATSDKASAR</sequence>
<evidence type="ECO:0000313" key="1">
    <source>
        <dbReference type="EMBL" id="NYH89127.1"/>
    </source>
</evidence>
<accession>A0A852Z775</accession>
<evidence type="ECO:0000313" key="2">
    <source>
        <dbReference type="Proteomes" id="UP000579605"/>
    </source>
</evidence>
<protein>
    <submittedName>
        <fullName evidence="1">Uncharacterized protein</fullName>
    </submittedName>
</protein>